<sequence>MNQSIGILEVVGNVTALACADAMIKSAFVEIHSIHKIGSGMIAVMVTGDLASVQFAVETGQETAASYGELVAARVIPRPSGGLGVLTGPLEGGEHLKVVNNDEV</sequence>
<evidence type="ECO:0000313" key="5">
    <source>
        <dbReference type="EMBL" id="RID84267.1"/>
    </source>
</evidence>
<dbReference type="PANTHER" id="PTHR33941:SF11">
    <property type="entry name" value="BACTERIAL MICROCOMPARTMENT SHELL PROTEIN PDUJ"/>
    <property type="match status" value="1"/>
</dbReference>
<dbReference type="SMART" id="SM00877">
    <property type="entry name" value="BMC"/>
    <property type="match status" value="1"/>
</dbReference>
<dbReference type="EMBL" id="QWVT01000022">
    <property type="protein sequence ID" value="RID84267.1"/>
    <property type="molecule type" value="Genomic_DNA"/>
</dbReference>
<comment type="caution">
    <text evidence="5">The sequence shown here is derived from an EMBL/GenBank/DDBJ whole genome shotgun (WGS) entry which is preliminary data.</text>
</comment>
<dbReference type="PROSITE" id="PS51930">
    <property type="entry name" value="BMC_2"/>
    <property type="match status" value="1"/>
</dbReference>
<keyword evidence="6" id="KW-1185">Reference proteome</keyword>
<evidence type="ECO:0000256" key="1">
    <source>
        <dbReference type="ARBA" id="ARBA00024322"/>
    </source>
</evidence>
<evidence type="ECO:0000256" key="3">
    <source>
        <dbReference type="PROSITE-ProRule" id="PRU01278"/>
    </source>
</evidence>
<dbReference type="InterPro" id="IPR037233">
    <property type="entry name" value="CcmK-like_sf"/>
</dbReference>
<dbReference type="RefSeq" id="WP_119113361.1">
    <property type="nucleotide sequence ID" value="NZ_CBCSEO010000017.1"/>
</dbReference>
<comment type="similarity">
    <text evidence="3">Belongs to the bacterial microcompartments protein family.</text>
</comment>
<dbReference type="PANTHER" id="PTHR33941">
    <property type="entry name" value="PROPANEDIOL UTILIZATION PROTEIN PDUA"/>
    <property type="match status" value="1"/>
</dbReference>
<reference evidence="5 6" key="1">
    <citation type="submission" date="2018-08" db="EMBL/GenBank/DDBJ databases">
        <title>Bacillus jemisoniae sp. nov., Bacillus chryseoplanitiae sp. nov., Bacillus resnikiae sp. nov., and Bacillus frankliniae sp. nov., isolated from Viking spacecraft and associated surfaces.</title>
        <authorList>
            <person name="Seuylemezian A."/>
            <person name="Vaishampayan P."/>
        </authorList>
    </citation>
    <scope>NUCLEOTIDE SEQUENCE [LARGE SCALE GENOMIC DNA]</scope>
    <source>
        <strain evidence="5 6">JJ-247</strain>
    </source>
</reference>
<evidence type="ECO:0000259" key="4">
    <source>
        <dbReference type="PROSITE" id="PS51930"/>
    </source>
</evidence>
<dbReference type="OrthoDB" id="2619476at2"/>
<dbReference type="Proteomes" id="UP000265816">
    <property type="component" value="Unassembled WGS sequence"/>
</dbReference>
<dbReference type="AlphaFoldDB" id="A0A398B303"/>
<dbReference type="Pfam" id="PF00936">
    <property type="entry name" value="BMC"/>
    <property type="match status" value="1"/>
</dbReference>
<dbReference type="InterPro" id="IPR044872">
    <property type="entry name" value="CcmK/CsoS1_BMC"/>
</dbReference>
<dbReference type="GO" id="GO:0031469">
    <property type="term" value="C:bacterial microcompartment"/>
    <property type="evidence" value="ECO:0007669"/>
    <property type="project" value="UniProtKB-SubCell"/>
</dbReference>
<dbReference type="Gene3D" id="3.30.70.1710">
    <property type="match status" value="1"/>
</dbReference>
<gene>
    <name evidence="5" type="ORF">D1970_13305</name>
</gene>
<feature type="domain" description="BMC" evidence="4">
    <location>
        <begin position="4"/>
        <end position="88"/>
    </location>
</feature>
<name>A0A398B303_9BACI</name>
<dbReference type="CDD" id="cd07045">
    <property type="entry name" value="BMC_CcmK_like"/>
    <property type="match status" value="1"/>
</dbReference>
<keyword evidence="2" id="KW-1283">Bacterial microcompartment</keyword>
<evidence type="ECO:0000313" key="6">
    <source>
        <dbReference type="Proteomes" id="UP000265816"/>
    </source>
</evidence>
<dbReference type="InterPro" id="IPR000249">
    <property type="entry name" value="BMC_dom"/>
</dbReference>
<accession>A0A398B303</accession>
<dbReference type="SUPFAM" id="SSF143414">
    <property type="entry name" value="CcmK-like"/>
    <property type="match status" value="1"/>
</dbReference>
<proteinExistence type="inferred from homology"/>
<evidence type="ECO:0000256" key="2">
    <source>
        <dbReference type="ARBA" id="ARBA00024446"/>
    </source>
</evidence>
<dbReference type="InterPro" id="IPR050575">
    <property type="entry name" value="BMC_shell"/>
</dbReference>
<protein>
    <submittedName>
        <fullName evidence="5">BMC domain-containing protein</fullName>
    </submittedName>
</protein>
<organism evidence="5 6">
    <name type="scientific">Mesobacillus zeae</name>
    <dbReference type="NCBI Taxonomy" id="1917180"/>
    <lineage>
        <taxon>Bacteria</taxon>
        <taxon>Bacillati</taxon>
        <taxon>Bacillota</taxon>
        <taxon>Bacilli</taxon>
        <taxon>Bacillales</taxon>
        <taxon>Bacillaceae</taxon>
        <taxon>Mesobacillus</taxon>
    </lineage>
</organism>
<comment type="subcellular location">
    <subcellularLocation>
        <location evidence="1">Bacterial microcompartment</location>
    </subcellularLocation>
</comment>